<reference evidence="1 2" key="1">
    <citation type="submission" date="2017-09" db="EMBL/GenBank/DDBJ databases">
        <title>Complete genome sequence of Verrucomicrobial strain HZ-65, isolated from freshwater.</title>
        <authorList>
            <person name="Choi A."/>
        </authorList>
    </citation>
    <scope>NUCLEOTIDE SEQUENCE [LARGE SCALE GENOMIC DNA]</scope>
    <source>
        <strain evidence="1 2">HZ-65</strain>
    </source>
</reference>
<proteinExistence type="predicted"/>
<dbReference type="AlphaFoldDB" id="A0A290QC17"/>
<name>A0A290QC17_9BACT</name>
<evidence type="ECO:0008006" key="3">
    <source>
        <dbReference type="Google" id="ProtNLM"/>
    </source>
</evidence>
<accession>A0A290QC17</accession>
<evidence type="ECO:0000313" key="1">
    <source>
        <dbReference type="EMBL" id="ATC65797.1"/>
    </source>
</evidence>
<dbReference type="Proteomes" id="UP000217265">
    <property type="component" value="Chromosome"/>
</dbReference>
<keyword evidence="2" id="KW-1185">Reference proteome</keyword>
<dbReference type="EMBL" id="CP023344">
    <property type="protein sequence ID" value="ATC65797.1"/>
    <property type="molecule type" value="Genomic_DNA"/>
</dbReference>
<protein>
    <recommendedName>
        <fullName evidence="3">Carbohydrate-binding domain-containing protein</fullName>
    </recommendedName>
</protein>
<dbReference type="RefSeq" id="WP_096057426.1">
    <property type="nucleotide sequence ID" value="NZ_CP023344.1"/>
</dbReference>
<evidence type="ECO:0000313" key="2">
    <source>
        <dbReference type="Proteomes" id="UP000217265"/>
    </source>
</evidence>
<organism evidence="1 2">
    <name type="scientific">Nibricoccus aquaticus</name>
    <dbReference type="NCBI Taxonomy" id="2576891"/>
    <lineage>
        <taxon>Bacteria</taxon>
        <taxon>Pseudomonadati</taxon>
        <taxon>Verrucomicrobiota</taxon>
        <taxon>Opitutia</taxon>
        <taxon>Opitutales</taxon>
        <taxon>Opitutaceae</taxon>
        <taxon>Nibricoccus</taxon>
    </lineage>
</organism>
<gene>
    <name evidence="1" type="ORF">CMV30_18605</name>
</gene>
<dbReference type="KEGG" id="vbh:CMV30_18605"/>
<sequence>MNKTAAAAPALWPVPYCHDLITPLPFAIEARDDSWRPLHQAWRTEPETGFQPGWARVLWQSRHLVFEALFAGKSLRNSARKFNERTWESGDVCEVFLEDTTAPHYIEIHVTPENQRLQLRFPHDGLEAVRSGRAQLEEFMIHDADWVQTETVLTKDHLSVRVIIPSSILGGDQPILNCTRNFRAAVCRYDYRARSDNPILSSTAPLNGPLFHQRDAWAPLKLGPKNSGDAL</sequence>
<dbReference type="Gene3D" id="2.60.40.1190">
    <property type="match status" value="1"/>
</dbReference>
<dbReference type="SUPFAM" id="SSF49344">
    <property type="entry name" value="CBD9-like"/>
    <property type="match status" value="1"/>
</dbReference>
<dbReference type="OrthoDB" id="188373at2"/>